<reference evidence="1" key="1">
    <citation type="submission" date="2021-11" db="EMBL/GenBank/DDBJ databases">
        <title>Study of the species diversity of bacterial strains isolated from a unique natural object - Shulgan-Tash cave (Bashkiria).</title>
        <authorList>
            <person name="Sazanova A.L."/>
            <person name="Chirak E.R."/>
            <person name="Safronova V.I."/>
        </authorList>
    </citation>
    <scope>NUCLEOTIDE SEQUENCE</scope>
    <source>
        <strain evidence="1">P1</strain>
    </source>
</reference>
<dbReference type="EMBL" id="CP087977">
    <property type="protein sequence ID" value="UUZ45010.1"/>
    <property type="molecule type" value="Genomic_DNA"/>
</dbReference>
<gene>
    <name evidence="1" type="ORF">LP422_01180</name>
</gene>
<accession>A0AC61U4N4</accession>
<name>A0AC61U4N4_9MICO</name>
<proteinExistence type="predicted"/>
<dbReference type="Proteomes" id="UP001059663">
    <property type="component" value="Chromosome"/>
</dbReference>
<evidence type="ECO:0000313" key="2">
    <source>
        <dbReference type="Proteomes" id="UP001059663"/>
    </source>
</evidence>
<organism evidence="1 2">
    <name type="scientific">Janibacter limosus</name>
    <dbReference type="NCBI Taxonomy" id="53458"/>
    <lineage>
        <taxon>Bacteria</taxon>
        <taxon>Bacillati</taxon>
        <taxon>Actinomycetota</taxon>
        <taxon>Actinomycetes</taxon>
        <taxon>Micrococcales</taxon>
        <taxon>Intrasporangiaceae</taxon>
        <taxon>Janibacter</taxon>
    </lineage>
</organism>
<sequence>MTPLPLRVAPHPDEAWHGYLARTAAQYDATVAGLADRIRLRRDGRWPGYHGVLLDVQTASATAEQLNLDATQVMQMQLTSLDQSAFDLTGLDTPKRHQMAATQRVTNQGWVFLSGGRYCPACLQN</sequence>
<protein>
    <submittedName>
        <fullName evidence="1">TniQ family protein</fullName>
    </submittedName>
</protein>
<evidence type="ECO:0000313" key="1">
    <source>
        <dbReference type="EMBL" id="UUZ45010.1"/>
    </source>
</evidence>